<dbReference type="PANTHER" id="PTHR34040">
    <property type="entry name" value="FLAGELLAR BIOSYNTHETIC PROTEIN FLIQ"/>
    <property type="match status" value="1"/>
</dbReference>
<accession>A0A3B1ASS6</accession>
<dbReference type="EMBL" id="UOFW01000110">
    <property type="protein sequence ID" value="VAX04761.1"/>
    <property type="molecule type" value="Genomic_DNA"/>
</dbReference>
<sequence length="88" mass="9550">MNGADVIEIAQASIWVLIKVASPVMFVALIVGLSIALVQALTQVQEMTLTFVPKIMAIFLSLLMLLPFMGQTISDFMVLITERIIGLG</sequence>
<keyword evidence="10" id="KW-0282">Flagellum</keyword>
<proteinExistence type="predicted"/>
<reference evidence="10" key="1">
    <citation type="submission" date="2018-06" db="EMBL/GenBank/DDBJ databases">
        <authorList>
            <person name="Zhirakovskaya E."/>
        </authorList>
    </citation>
    <scope>NUCLEOTIDE SEQUENCE</scope>
</reference>
<evidence type="ECO:0000256" key="1">
    <source>
        <dbReference type="ARBA" id="ARBA00004117"/>
    </source>
</evidence>
<evidence type="ECO:0000313" key="10">
    <source>
        <dbReference type="EMBL" id="VAX04761.1"/>
    </source>
</evidence>
<evidence type="ECO:0000256" key="9">
    <source>
        <dbReference type="SAM" id="Phobius"/>
    </source>
</evidence>
<keyword evidence="5 9" id="KW-0812">Transmembrane</keyword>
<dbReference type="PIRSF" id="PIRSF004669">
    <property type="entry name" value="FliQ"/>
    <property type="match status" value="1"/>
</dbReference>
<protein>
    <recommendedName>
        <fullName evidence="3">Flagellar biosynthetic protein FliQ</fullName>
    </recommendedName>
</protein>
<evidence type="ECO:0000256" key="8">
    <source>
        <dbReference type="ARBA" id="ARBA00023143"/>
    </source>
</evidence>
<name>A0A3B1ASS6_9ZZZZ</name>
<keyword evidence="7 9" id="KW-0472">Membrane</keyword>
<dbReference type="PANTHER" id="PTHR34040:SF2">
    <property type="entry name" value="FLAGELLAR BIOSYNTHETIC PROTEIN FLIQ"/>
    <property type="match status" value="1"/>
</dbReference>
<dbReference type="NCBIfam" id="TIGR01402">
    <property type="entry name" value="fliQ"/>
    <property type="match status" value="1"/>
</dbReference>
<dbReference type="GO" id="GO:0009306">
    <property type="term" value="P:protein secretion"/>
    <property type="evidence" value="ECO:0007669"/>
    <property type="project" value="InterPro"/>
</dbReference>
<feature type="transmembrane region" description="Helical" evidence="9">
    <location>
        <begin position="12"/>
        <end position="37"/>
    </location>
</feature>
<evidence type="ECO:0000256" key="3">
    <source>
        <dbReference type="ARBA" id="ARBA00021718"/>
    </source>
</evidence>
<evidence type="ECO:0000256" key="5">
    <source>
        <dbReference type="ARBA" id="ARBA00022692"/>
    </source>
</evidence>
<evidence type="ECO:0000256" key="6">
    <source>
        <dbReference type="ARBA" id="ARBA00022989"/>
    </source>
</evidence>
<evidence type="ECO:0000256" key="2">
    <source>
        <dbReference type="ARBA" id="ARBA00004651"/>
    </source>
</evidence>
<dbReference type="PRINTS" id="PR00952">
    <property type="entry name" value="TYPE3IMQPROT"/>
</dbReference>
<gene>
    <name evidence="10" type="ORF">MNBD_ALPHA03-1141</name>
</gene>
<dbReference type="GO" id="GO:0044780">
    <property type="term" value="P:bacterial-type flagellum assembly"/>
    <property type="evidence" value="ECO:0007669"/>
    <property type="project" value="InterPro"/>
</dbReference>
<evidence type="ECO:0000256" key="4">
    <source>
        <dbReference type="ARBA" id="ARBA00022475"/>
    </source>
</evidence>
<feature type="transmembrane region" description="Helical" evidence="9">
    <location>
        <begin position="49"/>
        <end position="69"/>
    </location>
</feature>
<comment type="subcellular location">
    <subcellularLocation>
        <location evidence="1">Bacterial flagellum basal body</location>
    </subcellularLocation>
    <subcellularLocation>
        <location evidence="2">Cell membrane</location>
        <topology evidence="2">Multi-pass membrane protein</topology>
    </subcellularLocation>
</comment>
<keyword evidence="10" id="KW-0966">Cell projection</keyword>
<dbReference type="InterPro" id="IPR006305">
    <property type="entry name" value="FliQ"/>
</dbReference>
<organism evidence="10">
    <name type="scientific">hydrothermal vent metagenome</name>
    <dbReference type="NCBI Taxonomy" id="652676"/>
    <lineage>
        <taxon>unclassified sequences</taxon>
        <taxon>metagenomes</taxon>
        <taxon>ecological metagenomes</taxon>
    </lineage>
</organism>
<keyword evidence="8" id="KW-0975">Bacterial flagellum</keyword>
<dbReference type="AlphaFoldDB" id="A0A3B1ASS6"/>
<keyword evidence="10" id="KW-0969">Cilium</keyword>
<dbReference type="InterPro" id="IPR002191">
    <property type="entry name" value="Bac_export_3"/>
</dbReference>
<keyword evidence="4" id="KW-1003">Cell membrane</keyword>
<dbReference type="GO" id="GO:0009425">
    <property type="term" value="C:bacterial-type flagellum basal body"/>
    <property type="evidence" value="ECO:0007669"/>
    <property type="project" value="UniProtKB-SubCell"/>
</dbReference>
<evidence type="ECO:0000256" key="7">
    <source>
        <dbReference type="ARBA" id="ARBA00023136"/>
    </source>
</evidence>
<dbReference type="GO" id="GO:0005886">
    <property type="term" value="C:plasma membrane"/>
    <property type="evidence" value="ECO:0007669"/>
    <property type="project" value="UniProtKB-SubCell"/>
</dbReference>
<keyword evidence="6 9" id="KW-1133">Transmembrane helix</keyword>
<dbReference type="Pfam" id="PF01313">
    <property type="entry name" value="Bac_export_3"/>
    <property type="match status" value="1"/>
</dbReference>
<dbReference type="NCBIfam" id="NF004671">
    <property type="entry name" value="PRK06010.1"/>
    <property type="match status" value="1"/>
</dbReference>